<protein>
    <submittedName>
        <fullName evidence="2">Uncharacterized protein</fullName>
    </submittedName>
</protein>
<feature type="transmembrane region" description="Helical" evidence="1">
    <location>
        <begin position="16"/>
        <end position="35"/>
    </location>
</feature>
<evidence type="ECO:0000313" key="2">
    <source>
        <dbReference type="EMBL" id="JAH38238.1"/>
    </source>
</evidence>
<proteinExistence type="predicted"/>
<name>A0A0E9SCM3_ANGAN</name>
<keyword evidence="1" id="KW-0812">Transmembrane</keyword>
<keyword evidence="1" id="KW-0472">Membrane</keyword>
<evidence type="ECO:0000256" key="1">
    <source>
        <dbReference type="SAM" id="Phobius"/>
    </source>
</evidence>
<dbReference type="EMBL" id="GBXM01070339">
    <property type="protein sequence ID" value="JAH38238.1"/>
    <property type="molecule type" value="Transcribed_RNA"/>
</dbReference>
<reference evidence="2" key="1">
    <citation type="submission" date="2014-11" db="EMBL/GenBank/DDBJ databases">
        <authorList>
            <person name="Amaro Gonzalez C."/>
        </authorList>
    </citation>
    <scope>NUCLEOTIDE SEQUENCE</scope>
</reference>
<reference evidence="2" key="2">
    <citation type="journal article" date="2015" name="Fish Shellfish Immunol.">
        <title>Early steps in the European eel (Anguilla anguilla)-Vibrio vulnificus interaction in the gills: Role of the RtxA13 toxin.</title>
        <authorList>
            <person name="Callol A."/>
            <person name="Pajuelo D."/>
            <person name="Ebbesson L."/>
            <person name="Teles M."/>
            <person name="MacKenzie S."/>
            <person name="Amaro C."/>
        </authorList>
    </citation>
    <scope>NUCLEOTIDE SEQUENCE</scope>
</reference>
<dbReference type="AlphaFoldDB" id="A0A0E9SCM3"/>
<keyword evidence="1" id="KW-1133">Transmembrane helix</keyword>
<accession>A0A0E9SCM3</accession>
<sequence length="36" mass="4147">MNHFCDNFHPISRMTTITKLIILASISHLVVTYCLL</sequence>
<organism evidence="2">
    <name type="scientific">Anguilla anguilla</name>
    <name type="common">European freshwater eel</name>
    <name type="synonym">Muraena anguilla</name>
    <dbReference type="NCBI Taxonomy" id="7936"/>
    <lineage>
        <taxon>Eukaryota</taxon>
        <taxon>Metazoa</taxon>
        <taxon>Chordata</taxon>
        <taxon>Craniata</taxon>
        <taxon>Vertebrata</taxon>
        <taxon>Euteleostomi</taxon>
        <taxon>Actinopterygii</taxon>
        <taxon>Neopterygii</taxon>
        <taxon>Teleostei</taxon>
        <taxon>Anguilliformes</taxon>
        <taxon>Anguillidae</taxon>
        <taxon>Anguilla</taxon>
    </lineage>
</organism>